<proteinExistence type="predicted"/>
<name>A0A381RTJ1_9ZZZZ</name>
<evidence type="ECO:0000256" key="1">
    <source>
        <dbReference type="SAM" id="MobiDB-lite"/>
    </source>
</evidence>
<dbReference type="AlphaFoldDB" id="A0A381RTJ1"/>
<reference evidence="2" key="1">
    <citation type="submission" date="2018-05" db="EMBL/GenBank/DDBJ databases">
        <authorList>
            <person name="Lanie J.A."/>
            <person name="Ng W.-L."/>
            <person name="Kazmierczak K.M."/>
            <person name="Andrzejewski T.M."/>
            <person name="Davidsen T.M."/>
            <person name="Wayne K.J."/>
            <person name="Tettelin H."/>
            <person name="Glass J.I."/>
            <person name="Rusch D."/>
            <person name="Podicherti R."/>
            <person name="Tsui H.-C.T."/>
            <person name="Winkler M.E."/>
        </authorList>
    </citation>
    <scope>NUCLEOTIDE SEQUENCE</scope>
</reference>
<evidence type="ECO:0008006" key="3">
    <source>
        <dbReference type="Google" id="ProtNLM"/>
    </source>
</evidence>
<sequence>MGQESKGANEIGSQVAQNPGPVVQVNNRGKPMVNLKPDYIQIGQLQAKVPKDWEKEQPSSSMRIAQFRLPGNDGDGELVIFSGIGGSIDANLNRWYGQFKSETENSVSESAIRSNSQIKDMDVTFSYVEGTYLKSSMGMGGTKTEMPNYALLAAIVATPDGLYYFKGTGPKSTMDSHKVNFETFIRSIESL</sequence>
<evidence type="ECO:0000313" key="2">
    <source>
        <dbReference type="EMBL" id="SUZ95196.1"/>
    </source>
</evidence>
<gene>
    <name evidence="2" type="ORF">METZ01_LOCUS48050</name>
</gene>
<organism evidence="2">
    <name type="scientific">marine metagenome</name>
    <dbReference type="NCBI Taxonomy" id="408172"/>
    <lineage>
        <taxon>unclassified sequences</taxon>
        <taxon>metagenomes</taxon>
        <taxon>ecological metagenomes</taxon>
    </lineage>
</organism>
<protein>
    <recommendedName>
        <fullName evidence="3">PsbP C-terminal domain-containing protein</fullName>
    </recommendedName>
</protein>
<accession>A0A381RTJ1</accession>
<feature type="region of interest" description="Disordered" evidence="1">
    <location>
        <begin position="1"/>
        <end position="29"/>
    </location>
</feature>
<dbReference type="EMBL" id="UINC01002303">
    <property type="protein sequence ID" value="SUZ95196.1"/>
    <property type="molecule type" value="Genomic_DNA"/>
</dbReference>